<evidence type="ECO:0000256" key="6">
    <source>
        <dbReference type="SAM" id="Coils"/>
    </source>
</evidence>
<comment type="caution">
    <text evidence="9">The sequence shown here is derived from an EMBL/GenBank/DDBJ whole genome shotgun (WGS) entry which is preliminary data.</text>
</comment>
<gene>
    <name evidence="9" type="ORF">IFM89_030914</name>
</gene>
<proteinExistence type="predicted"/>
<comment type="subcellular location">
    <subcellularLocation>
        <location evidence="1">Nucleus</location>
    </subcellularLocation>
</comment>
<reference evidence="9 10" key="1">
    <citation type="submission" date="2020-10" db="EMBL/GenBank/DDBJ databases">
        <title>The Coptis chinensis genome and diversification of protoberbering-type alkaloids.</title>
        <authorList>
            <person name="Wang B."/>
            <person name="Shu S."/>
            <person name="Song C."/>
            <person name="Liu Y."/>
        </authorList>
    </citation>
    <scope>NUCLEOTIDE SEQUENCE [LARGE SCALE GENOMIC DNA]</scope>
    <source>
        <strain evidence="9">HL-2020</strain>
        <tissue evidence="9">Leaf</tissue>
    </source>
</reference>
<keyword evidence="5" id="KW-0539">Nucleus</keyword>
<feature type="domain" description="TF-B3" evidence="8">
    <location>
        <begin position="146"/>
        <end position="183"/>
    </location>
</feature>
<dbReference type="PANTHER" id="PTHR31391">
    <property type="entry name" value="B3 DOMAIN-CONTAINING PROTEIN OS11G0197600-RELATED"/>
    <property type="match status" value="1"/>
</dbReference>
<evidence type="ECO:0000256" key="2">
    <source>
        <dbReference type="ARBA" id="ARBA00023015"/>
    </source>
</evidence>
<keyword evidence="2" id="KW-0805">Transcription regulation</keyword>
<dbReference type="Gene3D" id="2.40.330.10">
    <property type="entry name" value="DNA-binding pseudobarrel domain"/>
    <property type="match status" value="1"/>
</dbReference>
<keyword evidence="3" id="KW-0238">DNA-binding</keyword>
<keyword evidence="10" id="KW-1185">Reference proteome</keyword>
<protein>
    <recommendedName>
        <fullName evidence="8">TF-B3 domain-containing protein</fullName>
    </recommendedName>
</protein>
<feature type="coiled-coil region" evidence="6">
    <location>
        <begin position="255"/>
        <end position="282"/>
    </location>
</feature>
<dbReference type="GO" id="GO:0005634">
    <property type="term" value="C:nucleus"/>
    <property type="evidence" value="ECO:0007669"/>
    <property type="project" value="UniProtKB-SubCell"/>
</dbReference>
<dbReference type="SUPFAM" id="SSF101936">
    <property type="entry name" value="DNA-binding pseudobarrel domain"/>
    <property type="match status" value="1"/>
</dbReference>
<evidence type="ECO:0000256" key="7">
    <source>
        <dbReference type="SAM" id="MobiDB-lite"/>
    </source>
</evidence>
<keyword evidence="4" id="KW-0804">Transcription</keyword>
<dbReference type="PANTHER" id="PTHR31391:SF101">
    <property type="entry name" value="B3 DOMAIN-CONTAINING PROTEIN OS01G0234100"/>
    <property type="match status" value="1"/>
</dbReference>
<dbReference type="GO" id="GO:0003677">
    <property type="term" value="F:DNA binding"/>
    <property type="evidence" value="ECO:0007669"/>
    <property type="project" value="UniProtKB-KW"/>
</dbReference>
<dbReference type="OrthoDB" id="1909330at2759"/>
<feature type="compositionally biased region" description="Acidic residues" evidence="7">
    <location>
        <begin position="7"/>
        <end position="31"/>
    </location>
</feature>
<evidence type="ECO:0000256" key="4">
    <source>
        <dbReference type="ARBA" id="ARBA00023163"/>
    </source>
</evidence>
<evidence type="ECO:0000259" key="8">
    <source>
        <dbReference type="PROSITE" id="PS50863"/>
    </source>
</evidence>
<evidence type="ECO:0000256" key="5">
    <source>
        <dbReference type="ARBA" id="ARBA00023242"/>
    </source>
</evidence>
<dbReference type="Proteomes" id="UP000631114">
    <property type="component" value="Unassembled WGS sequence"/>
</dbReference>
<name>A0A835HT55_9MAGN</name>
<accession>A0A835HT55</accession>
<dbReference type="EMBL" id="JADFTS010000006">
    <property type="protein sequence ID" value="KAF9602758.1"/>
    <property type="molecule type" value="Genomic_DNA"/>
</dbReference>
<dbReference type="InterPro" id="IPR015300">
    <property type="entry name" value="DNA-bd_pseudobarrel_sf"/>
</dbReference>
<sequence length="302" mass="34114">MSVTENEIIEIESDDDDRQEEDEEEDYDDEMTLAQFSRSRRRRSNCSSTTSTTPKPLSMVVFNQAEQMVSDQTETSPRYKNNQALDDHDKAVRCALERAEEVQANLEPDEYPSFVKTMLRSHVASGFWLRTRKRFQLSSLPKKTGLSAGWREFSIAHGLVEGDALIFQLVKPNVFKVYIIRAYGLGAIDGQNAFLHDKLLEGISTKLAAGAISQAVDIADDIKSRFLSAQGQRLLSISIEYEMSSKCYSVAILEQACVQDELRNVKAKVSKLEKASKKLTKSLKTKARSHELKYEAEANCPW</sequence>
<dbReference type="InterPro" id="IPR044837">
    <property type="entry name" value="REM16-like"/>
</dbReference>
<dbReference type="AlphaFoldDB" id="A0A835HT55"/>
<evidence type="ECO:0000313" key="10">
    <source>
        <dbReference type="Proteomes" id="UP000631114"/>
    </source>
</evidence>
<dbReference type="CDD" id="cd10017">
    <property type="entry name" value="B3_DNA"/>
    <property type="match status" value="1"/>
</dbReference>
<evidence type="ECO:0000313" key="9">
    <source>
        <dbReference type="EMBL" id="KAF9602758.1"/>
    </source>
</evidence>
<dbReference type="PROSITE" id="PS50863">
    <property type="entry name" value="B3"/>
    <property type="match status" value="1"/>
</dbReference>
<dbReference type="InterPro" id="IPR003340">
    <property type="entry name" value="B3_DNA-bd"/>
</dbReference>
<evidence type="ECO:0000256" key="1">
    <source>
        <dbReference type="ARBA" id="ARBA00004123"/>
    </source>
</evidence>
<evidence type="ECO:0000256" key="3">
    <source>
        <dbReference type="ARBA" id="ARBA00023125"/>
    </source>
</evidence>
<feature type="region of interest" description="Disordered" evidence="7">
    <location>
        <begin position="1"/>
        <end position="58"/>
    </location>
</feature>
<keyword evidence="6" id="KW-0175">Coiled coil</keyword>
<organism evidence="9 10">
    <name type="scientific">Coptis chinensis</name>
    <dbReference type="NCBI Taxonomy" id="261450"/>
    <lineage>
        <taxon>Eukaryota</taxon>
        <taxon>Viridiplantae</taxon>
        <taxon>Streptophyta</taxon>
        <taxon>Embryophyta</taxon>
        <taxon>Tracheophyta</taxon>
        <taxon>Spermatophyta</taxon>
        <taxon>Magnoliopsida</taxon>
        <taxon>Ranunculales</taxon>
        <taxon>Ranunculaceae</taxon>
        <taxon>Coptidoideae</taxon>
        <taxon>Coptis</taxon>
    </lineage>
</organism>